<proteinExistence type="predicted"/>
<reference evidence="5" key="1">
    <citation type="submission" date="2020-05" db="EMBL/GenBank/DDBJ databases">
        <title>Mycena genomes resolve the evolution of fungal bioluminescence.</title>
        <authorList>
            <person name="Tsai I.J."/>
        </authorList>
    </citation>
    <scope>NUCLEOTIDE SEQUENCE</scope>
    <source>
        <strain evidence="5">CCC161011</strain>
    </source>
</reference>
<dbReference type="SMART" id="SM00066">
    <property type="entry name" value="GAL4"/>
    <property type="match status" value="1"/>
</dbReference>
<feature type="domain" description="Zn(2)-C6 fungal-type" evidence="4">
    <location>
        <begin position="25"/>
        <end position="54"/>
    </location>
</feature>
<dbReference type="AlphaFoldDB" id="A0A8H7D6L5"/>
<name>A0A8H7D6L5_9AGAR</name>
<dbReference type="PANTHER" id="PTHR31001">
    <property type="entry name" value="UNCHARACTERIZED TRANSCRIPTIONAL REGULATORY PROTEIN"/>
    <property type="match status" value="1"/>
</dbReference>
<dbReference type="Gene3D" id="4.10.240.10">
    <property type="entry name" value="Zn(2)-C6 fungal-type DNA-binding domain"/>
    <property type="match status" value="1"/>
</dbReference>
<evidence type="ECO:0000259" key="4">
    <source>
        <dbReference type="PROSITE" id="PS50048"/>
    </source>
</evidence>
<dbReference type="InterPro" id="IPR050613">
    <property type="entry name" value="Sec_Metabolite_Reg"/>
</dbReference>
<evidence type="ECO:0000256" key="1">
    <source>
        <dbReference type="ARBA" id="ARBA00004123"/>
    </source>
</evidence>
<dbReference type="OrthoDB" id="424974at2759"/>
<dbReference type="InterPro" id="IPR036864">
    <property type="entry name" value="Zn2-C6_fun-type_DNA-bd_sf"/>
</dbReference>
<dbReference type="CDD" id="cd00067">
    <property type="entry name" value="GAL4"/>
    <property type="match status" value="1"/>
</dbReference>
<dbReference type="InterPro" id="IPR001138">
    <property type="entry name" value="Zn2Cys6_DnaBD"/>
</dbReference>
<gene>
    <name evidence="5" type="ORF">MVEN_00805200</name>
</gene>
<dbReference type="SUPFAM" id="SSF57701">
    <property type="entry name" value="Zn2/Cys6 DNA-binding domain"/>
    <property type="match status" value="1"/>
</dbReference>
<comment type="caution">
    <text evidence="5">The sequence shown here is derived from an EMBL/GenBank/DDBJ whole genome shotgun (WGS) entry which is preliminary data.</text>
</comment>
<feature type="compositionally biased region" description="Basic residues" evidence="3">
    <location>
        <begin position="81"/>
        <end position="93"/>
    </location>
</feature>
<evidence type="ECO:0000313" key="5">
    <source>
        <dbReference type="EMBL" id="KAF7360733.1"/>
    </source>
</evidence>
<keyword evidence="2" id="KW-0539">Nucleus</keyword>
<dbReference type="GO" id="GO:0008270">
    <property type="term" value="F:zinc ion binding"/>
    <property type="evidence" value="ECO:0007669"/>
    <property type="project" value="InterPro"/>
</dbReference>
<sequence length="280" mass="30973">MTLHSFQILSEQEVADMKRNRGIRACAECQRRKLKCTKTVPCTSCVKRGGAHLCPTGDMGSIGRGKKRSTRSKSIESSTAIHKRGARSRRHHTHTAETQLEDSQWELSLHADLYSSDGPIELLPRSSSAPAQFMDTLGTRGTPQSFAQIVTARRASPEVPRLSFETKTAYTAFHSHLDNMEGPSNATPIAAIAVPALIPGVMPPPETPQPSQTELPDACYWRISHQALIWGTIPTYRDDRNLGIVNFTGEMQTEWASAFHSERFEESDANWDSALGVTEQ</sequence>
<protein>
    <submittedName>
        <fullName evidence="5">Zn(2)-C6 fungal-type domain-containing protein</fullName>
    </submittedName>
</protein>
<keyword evidence="6" id="KW-1185">Reference proteome</keyword>
<organism evidence="5 6">
    <name type="scientific">Mycena venus</name>
    <dbReference type="NCBI Taxonomy" id="2733690"/>
    <lineage>
        <taxon>Eukaryota</taxon>
        <taxon>Fungi</taxon>
        <taxon>Dikarya</taxon>
        <taxon>Basidiomycota</taxon>
        <taxon>Agaricomycotina</taxon>
        <taxon>Agaricomycetes</taxon>
        <taxon>Agaricomycetidae</taxon>
        <taxon>Agaricales</taxon>
        <taxon>Marasmiineae</taxon>
        <taxon>Mycenaceae</taxon>
        <taxon>Mycena</taxon>
    </lineage>
</organism>
<feature type="region of interest" description="Disordered" evidence="3">
    <location>
        <begin position="58"/>
        <end position="99"/>
    </location>
</feature>
<dbReference type="Proteomes" id="UP000620124">
    <property type="component" value="Unassembled WGS sequence"/>
</dbReference>
<dbReference type="GO" id="GO:0000981">
    <property type="term" value="F:DNA-binding transcription factor activity, RNA polymerase II-specific"/>
    <property type="evidence" value="ECO:0007669"/>
    <property type="project" value="InterPro"/>
</dbReference>
<dbReference type="GO" id="GO:0005634">
    <property type="term" value="C:nucleus"/>
    <property type="evidence" value="ECO:0007669"/>
    <property type="project" value="UniProtKB-SubCell"/>
</dbReference>
<evidence type="ECO:0000313" key="6">
    <source>
        <dbReference type="Proteomes" id="UP000620124"/>
    </source>
</evidence>
<evidence type="ECO:0000256" key="2">
    <source>
        <dbReference type="ARBA" id="ARBA00023242"/>
    </source>
</evidence>
<dbReference type="PROSITE" id="PS50048">
    <property type="entry name" value="ZN2_CY6_FUNGAL_2"/>
    <property type="match status" value="1"/>
</dbReference>
<accession>A0A8H7D6L5</accession>
<comment type="subcellular location">
    <subcellularLocation>
        <location evidence="1">Nucleus</location>
    </subcellularLocation>
</comment>
<dbReference type="EMBL" id="JACAZI010000005">
    <property type="protein sequence ID" value="KAF7360733.1"/>
    <property type="molecule type" value="Genomic_DNA"/>
</dbReference>
<evidence type="ECO:0000256" key="3">
    <source>
        <dbReference type="SAM" id="MobiDB-lite"/>
    </source>
</evidence>
<dbReference type="PANTHER" id="PTHR31001:SF90">
    <property type="entry name" value="CENTROMERE DNA-BINDING PROTEIN COMPLEX CBF3 SUBUNIT B"/>
    <property type="match status" value="1"/>
</dbReference>